<comment type="caution">
    <text evidence="1">The sequence shown here is derived from an EMBL/GenBank/DDBJ whole genome shotgun (WGS) entry which is preliminary data.</text>
</comment>
<accession>A0A1G1YYN7</accession>
<protein>
    <submittedName>
        <fullName evidence="1">Uncharacterized protein</fullName>
    </submittedName>
</protein>
<evidence type="ECO:0000313" key="1">
    <source>
        <dbReference type="EMBL" id="OGY57491.1"/>
    </source>
</evidence>
<dbReference type="EMBL" id="MHIU01000032">
    <property type="protein sequence ID" value="OGY57491.1"/>
    <property type="molecule type" value="Genomic_DNA"/>
</dbReference>
<proteinExistence type="predicted"/>
<name>A0A1G1YYN7_9BACT</name>
<reference evidence="1 2" key="1">
    <citation type="journal article" date="2016" name="Nat. Commun.">
        <title>Thousands of microbial genomes shed light on interconnected biogeochemical processes in an aquifer system.</title>
        <authorList>
            <person name="Anantharaman K."/>
            <person name="Brown C.T."/>
            <person name="Hug L.A."/>
            <person name="Sharon I."/>
            <person name="Castelle C.J."/>
            <person name="Probst A.J."/>
            <person name="Thomas B.C."/>
            <person name="Singh A."/>
            <person name="Wilkins M.J."/>
            <person name="Karaoz U."/>
            <person name="Brodie E.L."/>
            <person name="Williams K.H."/>
            <person name="Hubbard S.S."/>
            <person name="Banfield J.F."/>
        </authorList>
    </citation>
    <scope>NUCLEOTIDE SEQUENCE [LARGE SCALE GENOMIC DNA]</scope>
</reference>
<dbReference type="AlphaFoldDB" id="A0A1G1YYN7"/>
<dbReference type="Proteomes" id="UP000178651">
    <property type="component" value="Unassembled WGS sequence"/>
</dbReference>
<gene>
    <name evidence="1" type="ORF">A3D47_02315</name>
</gene>
<sequence length="72" mass="8654">MKEVFIHGFKIKYEESEQAGVNYLLNDLDVNESRVFFDQARDKKYVEFEDDKEGQYTLSYNREGSYTLIRRS</sequence>
<organism evidence="1 2">
    <name type="scientific">Candidatus Colwellbacteria bacterium RIFCSPHIGHO2_02_FULL_43_15</name>
    <dbReference type="NCBI Taxonomy" id="1797686"/>
    <lineage>
        <taxon>Bacteria</taxon>
        <taxon>Candidatus Colwelliibacteriota</taxon>
    </lineage>
</organism>
<evidence type="ECO:0000313" key="2">
    <source>
        <dbReference type="Proteomes" id="UP000178651"/>
    </source>
</evidence>